<dbReference type="Gene3D" id="2.130.10.80">
    <property type="entry name" value="Galactose oxidase/kelch, beta-propeller"/>
    <property type="match status" value="2"/>
</dbReference>
<dbReference type="PANTHER" id="PTHR46344">
    <property type="entry name" value="OS02G0202900 PROTEIN"/>
    <property type="match status" value="1"/>
</dbReference>
<dbReference type="Gene3D" id="2.120.10.80">
    <property type="entry name" value="Kelch-type beta propeller"/>
    <property type="match status" value="1"/>
</dbReference>
<evidence type="ECO:0000256" key="1">
    <source>
        <dbReference type="ARBA" id="ARBA00022441"/>
    </source>
</evidence>
<feature type="non-terminal residue" evidence="3">
    <location>
        <position position="1"/>
    </location>
</feature>
<accession>A0A815XI92</accession>
<dbReference type="SMART" id="SM00612">
    <property type="entry name" value="Kelch"/>
    <property type="match status" value="5"/>
</dbReference>
<proteinExistence type="predicted"/>
<dbReference type="EMBL" id="CAJNOR010005339">
    <property type="protein sequence ID" value="CAF1557853.1"/>
    <property type="molecule type" value="Genomic_DNA"/>
</dbReference>
<keyword evidence="4" id="KW-1185">Reference proteome</keyword>
<evidence type="ECO:0000313" key="4">
    <source>
        <dbReference type="Proteomes" id="UP000663828"/>
    </source>
</evidence>
<dbReference type="Proteomes" id="UP000663828">
    <property type="component" value="Unassembled WGS sequence"/>
</dbReference>
<keyword evidence="1" id="KW-0880">Kelch repeat</keyword>
<dbReference type="Pfam" id="PF24681">
    <property type="entry name" value="Kelch_KLHDC2_KLHL20_DRC7"/>
    <property type="match status" value="1"/>
</dbReference>
<keyword evidence="2" id="KW-0677">Repeat</keyword>
<organism evidence="3 4">
    <name type="scientific">Adineta ricciae</name>
    <name type="common">Rotifer</name>
    <dbReference type="NCBI Taxonomy" id="249248"/>
    <lineage>
        <taxon>Eukaryota</taxon>
        <taxon>Metazoa</taxon>
        <taxon>Spiralia</taxon>
        <taxon>Gnathifera</taxon>
        <taxon>Rotifera</taxon>
        <taxon>Eurotatoria</taxon>
        <taxon>Bdelloidea</taxon>
        <taxon>Adinetida</taxon>
        <taxon>Adinetidae</taxon>
        <taxon>Adineta</taxon>
    </lineage>
</organism>
<sequence>LVTGGENSDGVVSTAELYNASANTWTNALSMIHQRSGHTATILQSGKVLVVGGWNRRERRPDTAELYDPQTVVWTATQNMICRRAHHTASLLTNGNVLITGGSRLCSTGMSRKTSELCDPIADAWIRTNDTNIDRTHHTATVLKDRSVLVTGGHDGGREFTELFDPLMNQWTMTGNMNFPRYAHSAVLLPNGKVLVTGGSYDTLMSSAELYDPSTDIWTITRNMKSARF</sequence>
<dbReference type="AlphaFoldDB" id="A0A815XI92"/>
<comment type="caution">
    <text evidence="3">The sequence shown here is derived from an EMBL/GenBank/DDBJ whole genome shotgun (WGS) entry which is preliminary data.</text>
</comment>
<protein>
    <submittedName>
        <fullName evidence="3">Uncharacterized protein</fullName>
    </submittedName>
</protein>
<name>A0A815XI92_ADIRI</name>
<dbReference type="InterPro" id="IPR037293">
    <property type="entry name" value="Gal_Oxidase_central_sf"/>
</dbReference>
<dbReference type="PANTHER" id="PTHR46344:SF27">
    <property type="entry name" value="KELCH REPEAT SUPERFAMILY PROTEIN"/>
    <property type="match status" value="1"/>
</dbReference>
<dbReference type="InterPro" id="IPR006652">
    <property type="entry name" value="Kelch_1"/>
</dbReference>
<evidence type="ECO:0000313" key="3">
    <source>
        <dbReference type="EMBL" id="CAF1557853.1"/>
    </source>
</evidence>
<dbReference type="InterPro" id="IPR015915">
    <property type="entry name" value="Kelch-typ_b-propeller"/>
</dbReference>
<reference evidence="3" key="1">
    <citation type="submission" date="2021-02" db="EMBL/GenBank/DDBJ databases">
        <authorList>
            <person name="Nowell W R."/>
        </authorList>
    </citation>
    <scope>NUCLEOTIDE SEQUENCE</scope>
</reference>
<dbReference type="SUPFAM" id="SSF50965">
    <property type="entry name" value="Galactose oxidase, central domain"/>
    <property type="match status" value="1"/>
</dbReference>
<evidence type="ECO:0000256" key="2">
    <source>
        <dbReference type="ARBA" id="ARBA00022737"/>
    </source>
</evidence>
<gene>
    <name evidence="3" type="ORF">XAT740_LOCUS43389</name>
</gene>
<dbReference type="InterPro" id="IPR011043">
    <property type="entry name" value="Gal_Oxase/kelch_b-propeller"/>
</dbReference>